<dbReference type="PROSITE" id="PS50011">
    <property type="entry name" value="PROTEIN_KINASE_DOM"/>
    <property type="match status" value="1"/>
</dbReference>
<keyword evidence="3" id="KW-0808">Transferase</keyword>
<organism evidence="3 4">
    <name type="scientific">Flavobacterium frigoris</name>
    <dbReference type="NCBI Taxonomy" id="229204"/>
    <lineage>
        <taxon>Bacteria</taxon>
        <taxon>Pseudomonadati</taxon>
        <taxon>Bacteroidota</taxon>
        <taxon>Flavobacteriia</taxon>
        <taxon>Flavobacteriales</taxon>
        <taxon>Flavobacteriaceae</taxon>
        <taxon>Flavobacterium</taxon>
    </lineage>
</organism>
<evidence type="ECO:0000313" key="3">
    <source>
        <dbReference type="EMBL" id="SEQ68030.1"/>
    </source>
</evidence>
<gene>
    <name evidence="3" type="ORF">SAMN05444355_103318</name>
</gene>
<dbReference type="RefSeq" id="WP_074722635.1">
    <property type="nucleotide sequence ID" value="NZ_CBCRVS010000012.1"/>
</dbReference>
<keyword evidence="3" id="KW-0418">Kinase</keyword>
<feature type="domain" description="Protein kinase" evidence="2">
    <location>
        <begin position="40"/>
        <end position="353"/>
    </location>
</feature>
<dbReference type="PROSITE" id="PS00107">
    <property type="entry name" value="PROTEIN_KINASE_ATP"/>
    <property type="match status" value="1"/>
</dbReference>
<keyword evidence="1" id="KW-0067">ATP-binding</keyword>
<evidence type="ECO:0000256" key="1">
    <source>
        <dbReference type="PROSITE-ProRule" id="PRU10141"/>
    </source>
</evidence>
<dbReference type="InterPro" id="IPR000719">
    <property type="entry name" value="Prot_kinase_dom"/>
</dbReference>
<protein>
    <submittedName>
        <fullName evidence="3">Protein kinase domain-containing protein</fullName>
    </submittedName>
</protein>
<dbReference type="GO" id="GO:0005524">
    <property type="term" value="F:ATP binding"/>
    <property type="evidence" value="ECO:0007669"/>
    <property type="project" value="UniProtKB-UniRule"/>
</dbReference>
<dbReference type="AlphaFoldDB" id="A0A1H9I076"/>
<sequence>MIKKIILWIKLVFKMEMELKEKKEFLKQEFLEVYKDKYKLINDFDLGEGCYAFVFLCKDIQRDIDVAVKLFFDGVPEEGTKRGLKITSTFIHNQIAPTYTVEPFYSKNLKINCIAVVQKFVPGRSMKQINKHFDLIENEPHFQKVLNDFALTYVNSLLEVICFCHSQGFGHGDLHSGNIIAFIEEDPIKFPIRAILIDFDNSSFKSETIDLSEKAKMENDIGLFKYFFSHSFHQWKYYDPIIEMFRDYNNISEYKLSYSIVSKFIDLILNNKTSANDFVQLLTTLPHPMMGFHIPHTIKCLQSIAQIDNLTTNLQTAIDLYIQKIKNENNWNSTLTIEYLDHDVTEVYRKMFN</sequence>
<dbReference type="SMART" id="SM00220">
    <property type="entry name" value="S_TKc"/>
    <property type="match status" value="1"/>
</dbReference>
<dbReference type="Gene3D" id="1.10.510.10">
    <property type="entry name" value="Transferase(Phosphotransferase) domain 1"/>
    <property type="match status" value="1"/>
</dbReference>
<dbReference type="EMBL" id="FOFZ01000003">
    <property type="protein sequence ID" value="SEQ68030.1"/>
    <property type="molecule type" value="Genomic_DNA"/>
</dbReference>
<dbReference type="SUPFAM" id="SSF56112">
    <property type="entry name" value="Protein kinase-like (PK-like)"/>
    <property type="match status" value="1"/>
</dbReference>
<keyword evidence="1" id="KW-0547">Nucleotide-binding</keyword>
<name>A0A1H9I076_FLAFI</name>
<dbReference type="Proteomes" id="UP000183658">
    <property type="component" value="Unassembled WGS sequence"/>
</dbReference>
<reference evidence="4" key="1">
    <citation type="submission" date="2016-10" db="EMBL/GenBank/DDBJ databases">
        <authorList>
            <person name="Varghese N."/>
            <person name="Submissions S."/>
        </authorList>
    </citation>
    <scope>NUCLEOTIDE SEQUENCE [LARGE SCALE GENOMIC DNA]</scope>
    <source>
        <strain evidence="4">DSM 15719</strain>
    </source>
</reference>
<dbReference type="InterPro" id="IPR011009">
    <property type="entry name" value="Kinase-like_dom_sf"/>
</dbReference>
<evidence type="ECO:0000259" key="2">
    <source>
        <dbReference type="PROSITE" id="PS50011"/>
    </source>
</evidence>
<feature type="binding site" evidence="1">
    <location>
        <position position="69"/>
    </location>
    <ligand>
        <name>ATP</name>
        <dbReference type="ChEBI" id="CHEBI:30616"/>
    </ligand>
</feature>
<dbReference type="InterPro" id="IPR017441">
    <property type="entry name" value="Protein_kinase_ATP_BS"/>
</dbReference>
<dbReference type="GO" id="GO:0004672">
    <property type="term" value="F:protein kinase activity"/>
    <property type="evidence" value="ECO:0007669"/>
    <property type="project" value="InterPro"/>
</dbReference>
<dbReference type="OrthoDB" id="1492512at2"/>
<proteinExistence type="predicted"/>
<evidence type="ECO:0000313" key="4">
    <source>
        <dbReference type="Proteomes" id="UP000183658"/>
    </source>
</evidence>
<keyword evidence="4" id="KW-1185">Reference proteome</keyword>
<accession>A0A1H9I076</accession>